<evidence type="ECO:0000259" key="9">
    <source>
        <dbReference type="Pfam" id="PF21238"/>
    </source>
</evidence>
<dbReference type="Proteomes" id="UP001472866">
    <property type="component" value="Chromosome 05"/>
</dbReference>
<dbReference type="InterPro" id="IPR048741">
    <property type="entry name" value="Pus10-like_C"/>
</dbReference>
<evidence type="ECO:0000256" key="5">
    <source>
        <dbReference type="ARBA" id="ARBA00075270"/>
    </source>
</evidence>
<evidence type="ECO:0000256" key="6">
    <source>
        <dbReference type="ARBA" id="ARBA00079393"/>
    </source>
</evidence>
<evidence type="ECO:0000313" key="11">
    <source>
        <dbReference type="Proteomes" id="UP001472866"/>
    </source>
</evidence>
<accession>A0AAX4P7B4</accession>
<evidence type="ECO:0000256" key="4">
    <source>
        <dbReference type="ARBA" id="ARBA00023235"/>
    </source>
</evidence>
<keyword evidence="3" id="KW-0819">tRNA processing</keyword>
<dbReference type="AlphaFoldDB" id="A0AAX4P7B4"/>
<evidence type="ECO:0000256" key="8">
    <source>
        <dbReference type="SAM" id="MobiDB-lite"/>
    </source>
</evidence>
<dbReference type="FunFam" id="3.30.70.2510:FF:000001">
    <property type="entry name" value="tRNA pseudouridine synthase Pus10"/>
    <property type="match status" value="1"/>
</dbReference>
<keyword evidence="11" id="KW-1185">Reference proteome</keyword>
<feature type="region of interest" description="Disordered" evidence="8">
    <location>
        <begin position="258"/>
        <end position="279"/>
    </location>
</feature>
<dbReference type="InterPro" id="IPR020103">
    <property type="entry name" value="PsdUridine_synth_cat_dom_sf"/>
</dbReference>
<evidence type="ECO:0000256" key="2">
    <source>
        <dbReference type="ARBA" id="ARBA00012787"/>
    </source>
</evidence>
<dbReference type="InterPro" id="IPR039894">
    <property type="entry name" value="Pus10-like"/>
</dbReference>
<dbReference type="Gene3D" id="3.30.70.2510">
    <property type="match status" value="1"/>
</dbReference>
<evidence type="ECO:0000313" key="10">
    <source>
        <dbReference type="EMBL" id="WZN61946.1"/>
    </source>
</evidence>
<keyword evidence="4" id="KW-0413">Isomerase</keyword>
<dbReference type="FunFam" id="3.30.70.3190:FF:000001">
    <property type="entry name" value="tRNA pseudouridine synthase Pus10"/>
    <property type="match status" value="1"/>
</dbReference>
<dbReference type="SUPFAM" id="SSF55120">
    <property type="entry name" value="Pseudouridine synthase"/>
    <property type="match status" value="1"/>
</dbReference>
<proteinExistence type="inferred from homology"/>
<comment type="similarity">
    <text evidence="1">Belongs to the pseudouridine synthase Pus10 family.</text>
</comment>
<dbReference type="Pfam" id="PF21238">
    <property type="entry name" value="Pus10_C"/>
    <property type="match status" value="1"/>
</dbReference>
<evidence type="ECO:0000256" key="3">
    <source>
        <dbReference type="ARBA" id="ARBA00022694"/>
    </source>
</evidence>
<dbReference type="GO" id="GO:0003723">
    <property type="term" value="F:RNA binding"/>
    <property type="evidence" value="ECO:0007669"/>
    <property type="project" value="InterPro"/>
</dbReference>
<gene>
    <name evidence="10" type="ORF">HKI87_05g34820</name>
</gene>
<reference evidence="10 11" key="1">
    <citation type="submission" date="2024-03" db="EMBL/GenBank/DDBJ databases">
        <title>Complete genome sequence of the green alga Chloropicon roscoffensis RCC1871.</title>
        <authorList>
            <person name="Lemieux C."/>
            <person name="Pombert J.-F."/>
            <person name="Otis C."/>
            <person name="Turmel M."/>
        </authorList>
    </citation>
    <scope>NUCLEOTIDE SEQUENCE [LARGE SCALE GENOMIC DNA]</scope>
    <source>
        <strain evidence="10 11">RCC1871</strain>
    </source>
</reference>
<feature type="domain" description="Pus10-like C-terminal" evidence="9">
    <location>
        <begin position="330"/>
        <end position="564"/>
    </location>
</feature>
<dbReference type="Gene3D" id="3.30.70.3190">
    <property type="match status" value="1"/>
</dbReference>
<dbReference type="EMBL" id="CP151505">
    <property type="protein sequence ID" value="WZN61946.1"/>
    <property type="molecule type" value="Genomic_DNA"/>
</dbReference>
<dbReference type="GO" id="GO:0031119">
    <property type="term" value="P:tRNA pseudouridine synthesis"/>
    <property type="evidence" value="ECO:0007669"/>
    <property type="project" value="UniProtKB-ARBA"/>
</dbReference>
<evidence type="ECO:0000256" key="1">
    <source>
        <dbReference type="ARBA" id="ARBA00009652"/>
    </source>
</evidence>
<dbReference type="EC" id="5.4.99.25" evidence="2"/>
<dbReference type="PANTHER" id="PTHR21568">
    <property type="entry name" value="TRNA PSEUDOURIDINE SYNTHASE PUS10"/>
    <property type="match status" value="1"/>
</dbReference>
<evidence type="ECO:0000256" key="7">
    <source>
        <dbReference type="ARBA" id="ARBA00083669"/>
    </source>
</evidence>
<dbReference type="PANTHER" id="PTHR21568:SF0">
    <property type="entry name" value="TRNA PSEUDOURIDINE SYNTHASE PUS10"/>
    <property type="match status" value="1"/>
</dbReference>
<protein>
    <recommendedName>
        <fullName evidence="2">tRNA pseudouridine(55) synthase</fullName>
        <ecNumber evidence="2">5.4.99.25</ecNumber>
    </recommendedName>
    <alternativeName>
        <fullName evidence="7">tRNA pseudouridine 55 synthase</fullName>
    </alternativeName>
    <alternativeName>
        <fullName evidence="5">tRNA pseudouridylate synthase</fullName>
    </alternativeName>
    <alternativeName>
        <fullName evidence="6">tRNA-uridine isomerase</fullName>
    </alternativeName>
</protein>
<organism evidence="10 11">
    <name type="scientific">Chloropicon roscoffensis</name>
    <dbReference type="NCBI Taxonomy" id="1461544"/>
    <lineage>
        <taxon>Eukaryota</taxon>
        <taxon>Viridiplantae</taxon>
        <taxon>Chlorophyta</taxon>
        <taxon>Chloropicophyceae</taxon>
        <taxon>Chloropicales</taxon>
        <taxon>Chloropicaceae</taxon>
        <taxon>Chloropicon</taxon>
    </lineage>
</organism>
<dbReference type="GO" id="GO:0160148">
    <property type="term" value="F:tRNA pseudouridine(55) synthase activity"/>
    <property type="evidence" value="ECO:0007669"/>
    <property type="project" value="UniProtKB-EC"/>
</dbReference>
<sequence>MEERGDEGSAADHIDAIVSRRRARITSHGGCDRIHVKRVVRALLNQARACPRCCLRLVGCPADRLAKPISAADLERWCSDDDDDAGIVAVDPRDDKVCGLCFGLLQLDSGVSLPELNLVVERQTKKKKSLGEREMRFGGYQSLGTGVTSAMVDEGFFVEGANFTLHVHLPLAVALREISCVHWLEHTFGTDGLSFNHVAQTDYYGVKRALKALVSGTMAAALNSRPVKEEEAGAFEFEFHMQAPELSSREAEAHALLSERARGDGKSRKRKRGGPKQEFSERCPQIVAKAAAALGPRDFKEAFPIDPQASEWRVAAPGSALVRYSRYPVYVCGRYLKFSRALSQTAWVVDQERIGESSVEEVIVAALGEDARADEWKMVAAGREDLDVRMLGTGRPFVVEARNCVRGRVPLRDALEPERLGVILAGRVGLRDVHATTKKALDILREGAEEKEKTYDALVWLSRPFTDADVDKICRTRDLVTRQNTPLRVVHRRTAMVRERTIFEMKLRRCEGRGPHFAMLELRTQAGTYIKEFVHGDMGRTSPSVASLLGCDADILELDVMGVEMDFKPPVC</sequence>
<name>A0AAX4P7B4_9CHLO</name>